<keyword evidence="3" id="KW-0326">Glycosidase</keyword>
<protein>
    <recommendedName>
        <fullName evidence="5">GH26 domain-containing protein</fullName>
    </recommendedName>
</protein>
<evidence type="ECO:0000256" key="1">
    <source>
        <dbReference type="ARBA" id="ARBA00007754"/>
    </source>
</evidence>
<dbReference type="EMBL" id="BAVS01000005">
    <property type="protein sequence ID" value="GAE92424.1"/>
    <property type="molecule type" value="Genomic_DNA"/>
</dbReference>
<evidence type="ECO:0000259" key="5">
    <source>
        <dbReference type="PROSITE" id="PS51764"/>
    </source>
</evidence>
<evidence type="ECO:0000256" key="4">
    <source>
        <dbReference type="PROSITE-ProRule" id="PRU01100"/>
    </source>
</evidence>
<keyword evidence="7" id="KW-1185">Reference proteome</keyword>
<comment type="caution">
    <text evidence="4">Lacks conserved residue(s) required for the propagation of feature annotation.</text>
</comment>
<proteinExistence type="inferred from homology"/>
<dbReference type="STRING" id="1298598.JCM21714_1423"/>
<dbReference type="PANTHER" id="PTHR40079">
    <property type="entry name" value="MANNAN ENDO-1,4-BETA-MANNOSIDASE E-RELATED"/>
    <property type="match status" value="1"/>
</dbReference>
<evidence type="ECO:0000256" key="3">
    <source>
        <dbReference type="ARBA" id="ARBA00023295"/>
    </source>
</evidence>
<reference evidence="6 7" key="1">
    <citation type="journal article" date="2014" name="Genome Announc.">
        <title>Draft Genome Sequence of the Boron-Tolerant and Moderately Halotolerant Bacterium Gracilibacillus boraciitolerans JCM 21714T.</title>
        <authorList>
            <person name="Ahmed I."/>
            <person name="Oshima K."/>
            <person name="Suda W."/>
            <person name="Kitamura K."/>
            <person name="Iida T."/>
            <person name="Ohmori Y."/>
            <person name="Fujiwara T."/>
            <person name="Hattori M."/>
            <person name="Ohkuma M."/>
        </authorList>
    </citation>
    <scope>NUCLEOTIDE SEQUENCE [LARGE SCALE GENOMIC DNA]</scope>
    <source>
        <strain evidence="6 7">JCM 21714</strain>
    </source>
</reference>
<dbReference type="SUPFAM" id="SSF51445">
    <property type="entry name" value="(Trans)glycosidases"/>
    <property type="match status" value="1"/>
</dbReference>
<dbReference type="InterPro" id="IPR000805">
    <property type="entry name" value="Glyco_hydro_26"/>
</dbReference>
<keyword evidence="2" id="KW-0378">Hydrolase</keyword>
<evidence type="ECO:0000256" key="2">
    <source>
        <dbReference type="ARBA" id="ARBA00022801"/>
    </source>
</evidence>
<dbReference type="InterPro" id="IPR017853">
    <property type="entry name" value="GH"/>
</dbReference>
<dbReference type="AlphaFoldDB" id="W4VI59"/>
<sequence>MMLWNVFTMPEGTIDEYYPGDEYVDYVGVNIYNVVYHNDKLNNRSDFEDPLRLLDYVYNKYSHKKPIVIGEFGATNYTVTDGLYHVEFAREKIRRMYKYLPILYPRVKFIYYFDVNNLVNAPEGRKINNYAITENPIITNAYKEYVTNNNEYLSSYVEASSSANETFSYRDFMFYFNGELYVDHTFFSDYLDMKLDENRNTFEITSNDQTYELLVKTIQSIRQRFSKREI</sequence>
<comment type="caution">
    <text evidence="6">The sequence shown here is derived from an EMBL/GenBank/DDBJ whole genome shotgun (WGS) entry which is preliminary data.</text>
</comment>
<evidence type="ECO:0000313" key="7">
    <source>
        <dbReference type="Proteomes" id="UP000019102"/>
    </source>
</evidence>
<dbReference type="PANTHER" id="PTHR40079:SF4">
    <property type="entry name" value="GH26 DOMAIN-CONTAINING PROTEIN-RELATED"/>
    <property type="match status" value="1"/>
</dbReference>
<comment type="similarity">
    <text evidence="1 4">Belongs to the glycosyl hydrolase 26 family.</text>
</comment>
<dbReference type="Gene3D" id="3.20.20.80">
    <property type="entry name" value="Glycosidases"/>
    <property type="match status" value="1"/>
</dbReference>
<accession>W4VI59</accession>
<evidence type="ECO:0000313" key="6">
    <source>
        <dbReference type="EMBL" id="GAE92424.1"/>
    </source>
</evidence>
<dbReference type="Proteomes" id="UP000019102">
    <property type="component" value="Unassembled WGS sequence"/>
</dbReference>
<dbReference type="eggNOG" id="COG4124">
    <property type="taxonomic scope" value="Bacteria"/>
</dbReference>
<dbReference type="PROSITE" id="PS51764">
    <property type="entry name" value="GH26"/>
    <property type="match status" value="1"/>
</dbReference>
<name>W4VI59_9BACI</name>
<organism evidence="6 7">
    <name type="scientific">Gracilibacillus boraciitolerans JCM 21714</name>
    <dbReference type="NCBI Taxonomy" id="1298598"/>
    <lineage>
        <taxon>Bacteria</taxon>
        <taxon>Bacillati</taxon>
        <taxon>Bacillota</taxon>
        <taxon>Bacilli</taxon>
        <taxon>Bacillales</taxon>
        <taxon>Bacillaceae</taxon>
        <taxon>Gracilibacillus</taxon>
    </lineage>
</organism>
<feature type="domain" description="GH26" evidence="5">
    <location>
        <begin position="1"/>
        <end position="142"/>
    </location>
</feature>
<dbReference type="InterPro" id="IPR022790">
    <property type="entry name" value="GH26_dom"/>
</dbReference>
<dbReference type="GO" id="GO:0006080">
    <property type="term" value="P:substituted mannan metabolic process"/>
    <property type="evidence" value="ECO:0007669"/>
    <property type="project" value="InterPro"/>
</dbReference>
<dbReference type="GO" id="GO:0016985">
    <property type="term" value="F:mannan endo-1,4-beta-mannosidase activity"/>
    <property type="evidence" value="ECO:0007669"/>
    <property type="project" value="InterPro"/>
</dbReference>
<gene>
    <name evidence="6" type="ORF">JCM21714_1423</name>
</gene>